<dbReference type="InterPro" id="IPR053714">
    <property type="entry name" value="Iso_Racemase_Enz_sf"/>
</dbReference>
<dbReference type="InterPro" id="IPR026286">
    <property type="entry name" value="MaiA/AMDase"/>
</dbReference>
<dbReference type="EMBL" id="FMVW01000007">
    <property type="protein sequence ID" value="SCZ42043.1"/>
    <property type="molecule type" value="Genomic_DNA"/>
</dbReference>
<sequence>MAEALTSGSALSRLRVGLIVPSVNAVIEPDCARIAWPDVTFHATRVMLRETTPEGLRQMNEGVAAAADLIASVTPDVVAFACTSGSFIDGEEGLARQIASIEVRVGCPVVSTSRCIVAAMAHLNATKVALATPYLDEVNAAELAFLESHGLTVTKLRGLGLSGKAIREVPPERVKELVRDVDTPDSEAIFVSCTDLRALEVAEELEHECGKPVLTSNQVTLWGIRNALGGVPAVTSYGKLLA</sequence>
<keyword evidence="2" id="KW-1185">Reference proteome</keyword>
<dbReference type="OrthoDB" id="9816064at2"/>
<protein>
    <submittedName>
        <fullName evidence="1">Arylmalonate decarboxylase</fullName>
    </submittedName>
</protein>
<dbReference type="Proteomes" id="UP000199347">
    <property type="component" value="Unassembled WGS sequence"/>
</dbReference>
<dbReference type="PANTHER" id="PTHR40267:SF1">
    <property type="entry name" value="BLR3294 PROTEIN"/>
    <property type="match status" value="1"/>
</dbReference>
<gene>
    <name evidence="1" type="ORF">SAMN03080610_02854</name>
</gene>
<dbReference type="Pfam" id="PF17645">
    <property type="entry name" value="Amdase"/>
    <property type="match status" value="1"/>
</dbReference>
<dbReference type="AlphaFoldDB" id="A0A1G5NXJ3"/>
<dbReference type="Gene3D" id="3.40.50.12500">
    <property type="match status" value="1"/>
</dbReference>
<proteinExistence type="predicted"/>
<dbReference type="RefSeq" id="WP_092814585.1">
    <property type="nucleotide sequence ID" value="NZ_FMVW01000007.1"/>
</dbReference>
<evidence type="ECO:0000313" key="1">
    <source>
        <dbReference type="EMBL" id="SCZ42043.1"/>
    </source>
</evidence>
<accession>A0A1G5NXJ3</accession>
<dbReference type="PANTHER" id="PTHR40267">
    <property type="entry name" value="BLR3294 PROTEIN"/>
    <property type="match status" value="1"/>
</dbReference>
<dbReference type="PIRSF" id="PIRSF015736">
    <property type="entry name" value="MI"/>
    <property type="match status" value="1"/>
</dbReference>
<dbReference type="STRING" id="1120955.SAMN03080610_02854"/>
<organism evidence="1 2">
    <name type="scientific">Afifella marina DSM 2698</name>
    <dbReference type="NCBI Taxonomy" id="1120955"/>
    <lineage>
        <taxon>Bacteria</taxon>
        <taxon>Pseudomonadati</taxon>
        <taxon>Pseudomonadota</taxon>
        <taxon>Alphaproteobacteria</taxon>
        <taxon>Hyphomicrobiales</taxon>
        <taxon>Afifellaceae</taxon>
        <taxon>Afifella</taxon>
    </lineage>
</organism>
<name>A0A1G5NXJ3_AFIMA</name>
<evidence type="ECO:0000313" key="2">
    <source>
        <dbReference type="Proteomes" id="UP000199347"/>
    </source>
</evidence>
<reference evidence="1 2" key="1">
    <citation type="submission" date="2016-10" db="EMBL/GenBank/DDBJ databases">
        <authorList>
            <person name="de Groot N.N."/>
        </authorList>
    </citation>
    <scope>NUCLEOTIDE SEQUENCE [LARGE SCALE GENOMIC DNA]</scope>
    <source>
        <strain evidence="1 2">DSM 2698</strain>
    </source>
</reference>